<dbReference type="EMBL" id="JAGRRH010000054">
    <property type="protein sequence ID" value="KAG7338530.1"/>
    <property type="molecule type" value="Genomic_DNA"/>
</dbReference>
<evidence type="ECO:0000256" key="3">
    <source>
        <dbReference type="ARBA" id="ARBA00023125"/>
    </source>
</evidence>
<evidence type="ECO:0000313" key="10">
    <source>
        <dbReference type="EMBL" id="KAG7338530.1"/>
    </source>
</evidence>
<dbReference type="InterPro" id="IPR000232">
    <property type="entry name" value="HSF_DNA-bd"/>
</dbReference>
<evidence type="ECO:0000256" key="1">
    <source>
        <dbReference type="ARBA" id="ARBA00004123"/>
    </source>
</evidence>
<dbReference type="FunFam" id="1.10.10.10:FF:000027">
    <property type="entry name" value="Heat shock transcription factor 1"/>
    <property type="match status" value="1"/>
</dbReference>
<keyword evidence="4" id="KW-0804">Transcription</keyword>
<evidence type="ECO:0000256" key="5">
    <source>
        <dbReference type="ARBA" id="ARBA00023242"/>
    </source>
</evidence>
<keyword evidence="5" id="KW-0539">Nucleus</keyword>
<dbReference type="OrthoDB" id="60033at2759"/>
<organism evidence="10 12">
    <name type="scientific">Nitzschia inconspicua</name>
    <dbReference type="NCBI Taxonomy" id="303405"/>
    <lineage>
        <taxon>Eukaryota</taxon>
        <taxon>Sar</taxon>
        <taxon>Stramenopiles</taxon>
        <taxon>Ochrophyta</taxon>
        <taxon>Bacillariophyta</taxon>
        <taxon>Bacillariophyceae</taxon>
        <taxon>Bacillariophycidae</taxon>
        <taxon>Bacillariales</taxon>
        <taxon>Bacillariaceae</taxon>
        <taxon>Nitzschia</taxon>
    </lineage>
</organism>
<dbReference type="GO" id="GO:0043565">
    <property type="term" value="F:sequence-specific DNA binding"/>
    <property type="evidence" value="ECO:0007669"/>
    <property type="project" value="InterPro"/>
</dbReference>
<proteinExistence type="inferred from homology"/>
<dbReference type="GO" id="GO:0003700">
    <property type="term" value="F:DNA-binding transcription factor activity"/>
    <property type="evidence" value="ECO:0007669"/>
    <property type="project" value="InterPro"/>
</dbReference>
<keyword evidence="7" id="KW-0175">Coiled coil</keyword>
<dbReference type="Proteomes" id="UP000693970">
    <property type="component" value="Unassembled WGS sequence"/>
</dbReference>
<feature type="domain" description="HSF-type DNA-binding" evidence="9">
    <location>
        <begin position="28"/>
        <end position="135"/>
    </location>
</feature>
<name>A0A9K3P9B8_9STRA</name>
<feature type="region of interest" description="Disordered" evidence="8">
    <location>
        <begin position="251"/>
        <end position="270"/>
    </location>
</feature>
<evidence type="ECO:0000256" key="8">
    <source>
        <dbReference type="SAM" id="MobiDB-lite"/>
    </source>
</evidence>
<dbReference type="GO" id="GO:0005634">
    <property type="term" value="C:nucleus"/>
    <property type="evidence" value="ECO:0007669"/>
    <property type="project" value="UniProtKB-SubCell"/>
</dbReference>
<feature type="region of interest" description="Disordered" evidence="8">
    <location>
        <begin position="136"/>
        <end position="155"/>
    </location>
</feature>
<evidence type="ECO:0000259" key="9">
    <source>
        <dbReference type="SMART" id="SM00415"/>
    </source>
</evidence>
<protein>
    <submittedName>
        <fullName evidence="10">HSF-type DNA-binding protein</fullName>
    </submittedName>
</protein>
<dbReference type="PANTHER" id="PTHR10015">
    <property type="entry name" value="HEAT SHOCK TRANSCRIPTION FACTOR"/>
    <property type="match status" value="1"/>
</dbReference>
<evidence type="ECO:0000256" key="7">
    <source>
        <dbReference type="SAM" id="Coils"/>
    </source>
</evidence>
<gene>
    <name evidence="11" type="ORF">IV203_014002</name>
    <name evidence="10" type="ORF">IV203_014216</name>
</gene>
<dbReference type="Pfam" id="PF00447">
    <property type="entry name" value="HSF_DNA-bind"/>
    <property type="match status" value="1"/>
</dbReference>
<reference evidence="10" key="1">
    <citation type="journal article" date="2021" name="Sci. Rep.">
        <title>Diploid genomic architecture of Nitzschia inconspicua, an elite biomass production diatom.</title>
        <authorList>
            <person name="Oliver A."/>
            <person name="Podell S."/>
            <person name="Pinowska A."/>
            <person name="Traller J.C."/>
            <person name="Smith S.R."/>
            <person name="McClure R."/>
            <person name="Beliaev A."/>
            <person name="Bohutskyi P."/>
            <person name="Hill E.A."/>
            <person name="Rabines A."/>
            <person name="Zheng H."/>
            <person name="Allen L.Z."/>
            <person name="Kuo A."/>
            <person name="Grigoriev I.V."/>
            <person name="Allen A.E."/>
            <person name="Hazlebeck D."/>
            <person name="Allen E.E."/>
        </authorList>
    </citation>
    <scope>NUCLEOTIDE SEQUENCE</scope>
    <source>
        <strain evidence="10">Hildebrandi</strain>
    </source>
</reference>
<dbReference type="AlphaFoldDB" id="A0A9K3P9B8"/>
<evidence type="ECO:0000256" key="2">
    <source>
        <dbReference type="ARBA" id="ARBA00023015"/>
    </source>
</evidence>
<keyword evidence="12" id="KW-1185">Reference proteome</keyword>
<comment type="subcellular location">
    <subcellularLocation>
        <location evidence="1">Nucleus</location>
    </subcellularLocation>
</comment>
<accession>A0A9K3P9B8</accession>
<evidence type="ECO:0000256" key="6">
    <source>
        <dbReference type="RuleBase" id="RU004020"/>
    </source>
</evidence>
<comment type="caution">
    <text evidence="10">The sequence shown here is derived from an EMBL/GenBank/DDBJ whole genome shotgun (WGS) entry which is preliminary data.</text>
</comment>
<sequence length="478" mass="53321">MATTATPSPVPSSTTSANSNLIKDQTTDIPVFLRKTYHMVDTADPDVCTWSDDGESFIVKDPKTFEKKIIPQFFKHNKFSSFVRQLNFYSFRKIRYNDEIRIDPELEALTANYWRFYHPKFQKGHPEWLTEIKRSVSHPKPTNPVKPGTAKTTESSSDVENLKLKTEVTSLKERIEAMTKNIDQLTTMVQKVTLNQEEEKVKQDTFLFHKRPKVVTEERDVVFPDVALSIPAALATNEKDVSMEVAQVKVKEEDGQGPEMMGSDMPPSLPSPTRMSALPPFRETSGMSEFSDGFVDELFSTFQGREGGDLDFADDDNTPWTAAVSPENTSLSNPHNRPSAELMNRLSDALSMLPRDVQEMIVDRLIEAIMAPKVVQESIQVAHALEEVMVRGRPTSVPQSPKHELAVAMDEDESPSVHGPEETAPTLPLAAATLAALLERYGKGHHDHDEDHQVAAATAAMKKSKDAAQKSLLIPVHA</sequence>
<dbReference type="EMBL" id="JAGRRH010000001">
    <property type="protein sequence ID" value="KAG7374907.1"/>
    <property type="molecule type" value="Genomic_DNA"/>
</dbReference>
<keyword evidence="2" id="KW-0805">Transcription regulation</keyword>
<feature type="coiled-coil region" evidence="7">
    <location>
        <begin position="161"/>
        <end position="195"/>
    </location>
</feature>
<evidence type="ECO:0000313" key="12">
    <source>
        <dbReference type="Proteomes" id="UP000693970"/>
    </source>
</evidence>
<reference evidence="10" key="2">
    <citation type="submission" date="2021-04" db="EMBL/GenBank/DDBJ databases">
        <authorList>
            <person name="Podell S."/>
        </authorList>
    </citation>
    <scope>NUCLEOTIDE SEQUENCE</scope>
    <source>
        <strain evidence="10">Hildebrandi</strain>
    </source>
</reference>
<dbReference type="SMART" id="SM00415">
    <property type="entry name" value="HSF"/>
    <property type="match status" value="1"/>
</dbReference>
<dbReference type="PANTHER" id="PTHR10015:SF206">
    <property type="entry name" value="HSF-TYPE DNA-BINDING DOMAIN-CONTAINING PROTEIN"/>
    <property type="match status" value="1"/>
</dbReference>
<keyword evidence="3 10" id="KW-0238">DNA-binding</keyword>
<comment type="similarity">
    <text evidence="6">Belongs to the HSF family.</text>
</comment>
<evidence type="ECO:0000256" key="4">
    <source>
        <dbReference type="ARBA" id="ARBA00023163"/>
    </source>
</evidence>
<evidence type="ECO:0000313" key="11">
    <source>
        <dbReference type="EMBL" id="KAG7374907.1"/>
    </source>
</evidence>